<dbReference type="HOGENOM" id="CLU_2232345_0_0_6"/>
<dbReference type="EnsemblBacteria" id="ADF65015">
    <property type="protein sequence ID" value="ADF65015"/>
    <property type="gene ID" value="ECL_B053"/>
</dbReference>
<dbReference type="AlphaFoldDB" id="A0A0H3CWP0"/>
<protein>
    <submittedName>
        <fullName evidence="1">Uncharacterized protein</fullName>
    </submittedName>
</protein>
<evidence type="ECO:0000313" key="1">
    <source>
        <dbReference type="EMBL" id="ADF65015.1"/>
    </source>
</evidence>
<reference evidence="1 2" key="1">
    <citation type="journal article" date="2010" name="J. Bacteriol.">
        <title>Complete genome sequence of Enterobacter cloacae subsp. cloacae type strain ATCC 13047.</title>
        <authorList>
            <person name="Ren Y."/>
            <person name="Ren Y."/>
            <person name="Zhou Z."/>
            <person name="Guo X."/>
            <person name="Li Y."/>
            <person name="Feng L."/>
            <person name="Wang L."/>
        </authorList>
    </citation>
    <scope>NUCLEOTIDE SEQUENCE [LARGE SCALE GENOMIC DNA]</scope>
    <source>
        <strain evidence="2">ATCC 13047 / DSM 30054 / NBRC 13535 / NCTC 10005 / WDCM 00083 / NCDC 279-56</strain>
        <plasmid evidence="1">pECL_B</plasmid>
    </source>
</reference>
<name>A0A0H3CWP0_ENTCC</name>
<organism evidence="1 2">
    <name type="scientific">Enterobacter cloacae subsp. cloacae (strain ATCC 13047 / DSM 30054 / NBRC 13535 / NCTC 10005 / WDCM 00083 / NCDC 279-56)</name>
    <dbReference type="NCBI Taxonomy" id="716541"/>
    <lineage>
        <taxon>Bacteria</taxon>
        <taxon>Pseudomonadati</taxon>
        <taxon>Pseudomonadota</taxon>
        <taxon>Gammaproteobacteria</taxon>
        <taxon>Enterobacterales</taxon>
        <taxon>Enterobacteriaceae</taxon>
        <taxon>Enterobacter</taxon>
        <taxon>Enterobacter cloacae complex</taxon>
    </lineage>
</organism>
<keyword evidence="2" id="KW-1185">Reference proteome</keyword>
<keyword evidence="1" id="KW-0614">Plasmid</keyword>
<gene>
    <name evidence="1" type="ordered locus">ECL_B053</name>
</gene>
<geneLocation type="plasmid" evidence="1 2">
    <name>pECL_B</name>
</geneLocation>
<dbReference type="Proteomes" id="UP000002363">
    <property type="component" value="Plasmid pECL_B"/>
</dbReference>
<dbReference type="EMBL" id="CP001920">
    <property type="protein sequence ID" value="ADF65015.1"/>
    <property type="molecule type" value="Genomic_DNA"/>
</dbReference>
<dbReference type="KEGG" id="enc:ECL_B053"/>
<proteinExistence type="predicted"/>
<accession>A0A0H3CWP0</accession>
<sequence>MREGTPDLQVRGVVLRVRSRRRATGAFPLALLSLNTCMAANSSLPGVYARCYFLIFQCMGAGIEGVVLCPERSEGRYIRHSEGCQCNPFFKRACFVQKLRSKLAV</sequence>
<evidence type="ECO:0000313" key="2">
    <source>
        <dbReference type="Proteomes" id="UP000002363"/>
    </source>
</evidence>